<dbReference type="InterPro" id="IPR036390">
    <property type="entry name" value="WH_DNA-bd_sf"/>
</dbReference>
<name>A0A934N4F5_9BACT</name>
<dbReference type="SUPFAM" id="SSF46785">
    <property type="entry name" value="Winged helix' DNA-binding domain"/>
    <property type="match status" value="1"/>
</dbReference>
<dbReference type="AlphaFoldDB" id="A0A934N4F5"/>
<dbReference type="InterPro" id="IPR011991">
    <property type="entry name" value="ArsR-like_HTH"/>
</dbReference>
<reference evidence="5" key="1">
    <citation type="submission" date="2020-10" db="EMBL/GenBank/DDBJ databases">
        <title>Ca. Dormibacterota MAGs.</title>
        <authorList>
            <person name="Montgomery K."/>
        </authorList>
    </citation>
    <scope>NUCLEOTIDE SEQUENCE [LARGE SCALE GENOMIC DNA]</scope>
    <source>
        <strain evidence="5">SC8812_S17_10</strain>
    </source>
</reference>
<dbReference type="Pfam" id="PF01022">
    <property type="entry name" value="HTH_5"/>
    <property type="match status" value="1"/>
</dbReference>
<accession>A0A934N4F5</accession>
<evidence type="ECO:0000256" key="3">
    <source>
        <dbReference type="ARBA" id="ARBA00023163"/>
    </source>
</evidence>
<evidence type="ECO:0000256" key="2">
    <source>
        <dbReference type="ARBA" id="ARBA00023125"/>
    </source>
</evidence>
<dbReference type="Gene3D" id="1.10.10.10">
    <property type="entry name" value="Winged helix-like DNA-binding domain superfamily/Winged helix DNA-binding domain"/>
    <property type="match status" value="1"/>
</dbReference>
<dbReference type="CDD" id="cd00090">
    <property type="entry name" value="HTH_ARSR"/>
    <property type="match status" value="1"/>
</dbReference>
<dbReference type="SMART" id="SM00418">
    <property type="entry name" value="HTH_ARSR"/>
    <property type="match status" value="1"/>
</dbReference>
<comment type="caution">
    <text evidence="5">The sequence shown here is derived from an EMBL/GenBank/DDBJ whole genome shotgun (WGS) entry which is preliminary data.</text>
</comment>
<evidence type="ECO:0000259" key="4">
    <source>
        <dbReference type="PROSITE" id="PS50987"/>
    </source>
</evidence>
<dbReference type="RefSeq" id="WP_338203958.1">
    <property type="nucleotide sequence ID" value="NZ_JAEKNR010000195.1"/>
</dbReference>
<dbReference type="InterPro" id="IPR001845">
    <property type="entry name" value="HTH_ArsR_DNA-bd_dom"/>
</dbReference>
<dbReference type="NCBIfam" id="NF033788">
    <property type="entry name" value="HTH_metalloreg"/>
    <property type="match status" value="1"/>
</dbReference>
<evidence type="ECO:0000313" key="5">
    <source>
        <dbReference type="EMBL" id="MBJ7600215.1"/>
    </source>
</evidence>
<organism evidence="5 6">
    <name type="scientific">Candidatus Nephthysia bennettiae</name>
    <dbReference type="NCBI Taxonomy" id="3127016"/>
    <lineage>
        <taxon>Bacteria</taxon>
        <taxon>Bacillati</taxon>
        <taxon>Candidatus Dormiibacterota</taxon>
        <taxon>Candidatus Dormibacteria</taxon>
        <taxon>Candidatus Dormibacterales</taxon>
        <taxon>Candidatus Dormibacteraceae</taxon>
        <taxon>Candidatus Nephthysia</taxon>
    </lineage>
</organism>
<dbReference type="PROSITE" id="PS50987">
    <property type="entry name" value="HTH_ARSR_2"/>
    <property type="match status" value="1"/>
</dbReference>
<dbReference type="PANTHER" id="PTHR43132:SF2">
    <property type="entry name" value="ARSENICAL RESISTANCE OPERON REPRESSOR ARSR-RELATED"/>
    <property type="match status" value="1"/>
</dbReference>
<dbReference type="GO" id="GO:0003677">
    <property type="term" value="F:DNA binding"/>
    <property type="evidence" value="ECO:0007669"/>
    <property type="project" value="UniProtKB-KW"/>
</dbReference>
<gene>
    <name evidence="5" type="ORF">JF922_19350</name>
</gene>
<keyword evidence="1" id="KW-0805">Transcription regulation</keyword>
<protein>
    <submittedName>
        <fullName evidence="5">Winged helix-turn-helix transcriptional regulator</fullName>
    </submittedName>
</protein>
<keyword evidence="3" id="KW-0804">Transcription</keyword>
<dbReference type="PRINTS" id="PR00778">
    <property type="entry name" value="HTHARSR"/>
</dbReference>
<dbReference type="Proteomes" id="UP000612893">
    <property type="component" value="Unassembled WGS sequence"/>
</dbReference>
<evidence type="ECO:0000313" key="6">
    <source>
        <dbReference type="Proteomes" id="UP000612893"/>
    </source>
</evidence>
<dbReference type="InterPro" id="IPR036388">
    <property type="entry name" value="WH-like_DNA-bd_sf"/>
</dbReference>
<keyword evidence="2" id="KW-0238">DNA-binding</keyword>
<evidence type="ECO:0000256" key="1">
    <source>
        <dbReference type="ARBA" id="ARBA00023015"/>
    </source>
</evidence>
<feature type="domain" description="HTH arsR-type" evidence="4">
    <location>
        <begin position="2"/>
        <end position="97"/>
    </location>
</feature>
<dbReference type="GO" id="GO:0003700">
    <property type="term" value="F:DNA-binding transcription factor activity"/>
    <property type="evidence" value="ECO:0007669"/>
    <property type="project" value="InterPro"/>
</dbReference>
<proteinExistence type="predicted"/>
<dbReference type="InterPro" id="IPR051011">
    <property type="entry name" value="Metal_resp_trans_reg"/>
</dbReference>
<dbReference type="EMBL" id="JAEKNR010000195">
    <property type="protein sequence ID" value="MBJ7600215.1"/>
    <property type="molecule type" value="Genomic_DNA"/>
</dbReference>
<sequence length="103" mass="12178">MYVGQERRLLPAYFKALANPTRLRILEQLAEEGEMSVNELARYLRMSQPRVSWHLTMLRRGGAVKQRKEGRQVHCSLDLDEIRRRQLAFWQMLTEKKRIGGIP</sequence>
<dbReference type="PANTHER" id="PTHR43132">
    <property type="entry name" value="ARSENICAL RESISTANCE OPERON REPRESSOR ARSR-RELATED"/>
    <property type="match status" value="1"/>
</dbReference>
<keyword evidence="6" id="KW-1185">Reference proteome</keyword>